<proteinExistence type="predicted"/>
<gene>
    <name evidence="1" type="ORF">K1Y72_17860</name>
</gene>
<protein>
    <submittedName>
        <fullName evidence="1">Uncharacterized protein</fullName>
    </submittedName>
</protein>
<sequence>MERSRALFDGAPSAEGRRHEVGVYEFDLGFVVWPVEPPPADWSRPPAMIGGSVLVIDRSTGATSVWPRLAATQVAAMYRRSRDAG</sequence>
<evidence type="ECO:0000313" key="2">
    <source>
        <dbReference type="Proteomes" id="UP000774570"/>
    </source>
</evidence>
<keyword evidence="2" id="KW-1185">Reference proteome</keyword>
<comment type="caution">
    <text evidence="1">The sequence shown here is derived from an EMBL/GenBank/DDBJ whole genome shotgun (WGS) entry which is preliminary data.</text>
</comment>
<dbReference type="RefSeq" id="WP_220167478.1">
    <property type="nucleotide sequence ID" value="NZ_JAIBOA010000010.1"/>
</dbReference>
<organism evidence="1 2">
    <name type="scientific">Actinomadura parmotrematis</name>
    <dbReference type="NCBI Taxonomy" id="2864039"/>
    <lineage>
        <taxon>Bacteria</taxon>
        <taxon>Bacillati</taxon>
        <taxon>Actinomycetota</taxon>
        <taxon>Actinomycetes</taxon>
        <taxon>Streptosporangiales</taxon>
        <taxon>Thermomonosporaceae</taxon>
        <taxon>Actinomadura</taxon>
    </lineage>
</organism>
<accession>A0ABS7FX49</accession>
<dbReference type="EMBL" id="JAIBOA010000010">
    <property type="protein sequence ID" value="MBW8484254.1"/>
    <property type="molecule type" value="Genomic_DNA"/>
</dbReference>
<evidence type="ECO:0000313" key="1">
    <source>
        <dbReference type="EMBL" id="MBW8484254.1"/>
    </source>
</evidence>
<reference evidence="1 2" key="1">
    <citation type="submission" date="2021-07" db="EMBL/GenBank/DDBJ databases">
        <title>Actinomadura sp. PM05-2 isolated from lichen.</title>
        <authorList>
            <person name="Somphong A."/>
            <person name="Phongsopitanun W."/>
            <person name="Tanasupawat S."/>
            <person name="Peongsungnone V."/>
        </authorList>
    </citation>
    <scope>NUCLEOTIDE SEQUENCE [LARGE SCALE GENOMIC DNA]</scope>
    <source>
        <strain evidence="1 2">PM05-2</strain>
    </source>
</reference>
<dbReference type="Proteomes" id="UP000774570">
    <property type="component" value="Unassembled WGS sequence"/>
</dbReference>
<name>A0ABS7FX49_9ACTN</name>